<feature type="coiled-coil region" evidence="1">
    <location>
        <begin position="324"/>
        <end position="358"/>
    </location>
</feature>
<evidence type="ECO:0000313" key="4">
    <source>
        <dbReference type="Proteomes" id="UP000516370"/>
    </source>
</evidence>
<keyword evidence="2" id="KW-0812">Transmembrane</keyword>
<proteinExistence type="predicted"/>
<evidence type="ECO:0000256" key="1">
    <source>
        <dbReference type="SAM" id="Coils"/>
    </source>
</evidence>
<name>A0A7H1JBU1_9GAMM</name>
<keyword evidence="1" id="KW-0175">Coiled coil</keyword>
<dbReference type="PROSITE" id="PS51257">
    <property type="entry name" value="PROKAR_LIPOPROTEIN"/>
    <property type="match status" value="1"/>
</dbReference>
<organism evidence="3 4">
    <name type="scientific">Marinomonas arctica</name>
    <dbReference type="NCBI Taxonomy" id="383750"/>
    <lineage>
        <taxon>Bacteria</taxon>
        <taxon>Pseudomonadati</taxon>
        <taxon>Pseudomonadota</taxon>
        <taxon>Gammaproteobacteria</taxon>
        <taxon>Oceanospirillales</taxon>
        <taxon>Oceanospirillaceae</taxon>
        <taxon>Marinomonas</taxon>
    </lineage>
</organism>
<reference evidence="3 4" key="1">
    <citation type="submission" date="2020-09" db="EMBL/GenBank/DDBJ databases">
        <title>Complete genome sequence of an Arctic sea ice bacterium Marinomonas arctica BSI20414.</title>
        <authorList>
            <person name="Liao L."/>
            <person name="Chen B."/>
        </authorList>
    </citation>
    <scope>NUCLEOTIDE SEQUENCE [LARGE SCALE GENOMIC DNA]</scope>
    <source>
        <strain evidence="3 4">BSI20414</strain>
    </source>
</reference>
<evidence type="ECO:0000313" key="3">
    <source>
        <dbReference type="EMBL" id="QNT07957.1"/>
    </source>
</evidence>
<sequence length="523" mass="58039">MKARTTILIPITLGLMMSACSTTSRQQTDGITEPVNNQIESPLQSSEVSSKEIELEKVLESKVSLIDTLQQQLAANKKQLFALNQSLDEKDARIAALQKSANNAENLMALEEQKKLRQALESRYAALKLDNDLLVRRISQLENENTSLKSQVSSLENMPTSQDDFKQSYLALLSDNTELQKKYANLEADNQVNQQRLSALKKENLMLGGALSDARAQHQVLWDKIRALSGEEAVESLPSEGTDATPMLDGSADYERENAQLRVELADLRNQMAAQKSLIDEYKRDVLKLEAALDEGADYAARWKDLDNKLAQALQNNALLTDQLNTASAALAASQTELEALSARLASTQQALESKENSGISIAAAIDALQLQLSSTLQNVQWQLPSEVSLHNNFEILVSAEVQPSLSGQSYQAELVTDSDIQMVSDSIATAVVQNGRLQWRWRVAGLNEKPDAQLNLFVSQQISFQDQTIQKQVYRGNETLSLINTNWFEKYGYWAGAILLALLGGFFIGRLNKRKHNQELNS</sequence>
<keyword evidence="2" id="KW-0472">Membrane</keyword>
<keyword evidence="2" id="KW-1133">Transmembrane helix</keyword>
<keyword evidence="4" id="KW-1185">Reference proteome</keyword>
<dbReference type="KEGG" id="mard:IBG28_10385"/>
<evidence type="ECO:0000256" key="2">
    <source>
        <dbReference type="SAM" id="Phobius"/>
    </source>
</evidence>
<dbReference type="OrthoDB" id="6097645at2"/>
<dbReference type="AlphaFoldDB" id="A0A7H1JBU1"/>
<feature type="coiled-coil region" evidence="1">
    <location>
        <begin position="87"/>
        <end position="203"/>
    </location>
</feature>
<protein>
    <submittedName>
        <fullName evidence="3">Uncharacterized protein</fullName>
    </submittedName>
</protein>
<accession>A0A7H1JBU1</accession>
<dbReference type="Proteomes" id="UP000516370">
    <property type="component" value="Chromosome"/>
</dbReference>
<gene>
    <name evidence="3" type="ORF">IBG28_10385</name>
</gene>
<feature type="transmembrane region" description="Helical" evidence="2">
    <location>
        <begin position="492"/>
        <end position="510"/>
    </location>
</feature>
<feature type="coiled-coil region" evidence="1">
    <location>
        <begin position="251"/>
        <end position="292"/>
    </location>
</feature>
<dbReference type="EMBL" id="CP061081">
    <property type="protein sequence ID" value="QNT07957.1"/>
    <property type="molecule type" value="Genomic_DNA"/>
</dbReference>
<dbReference type="RefSeq" id="WP_111607759.1">
    <property type="nucleotide sequence ID" value="NZ_BMLJ01000015.1"/>
</dbReference>
<dbReference type="SUPFAM" id="SSF57997">
    <property type="entry name" value="Tropomyosin"/>
    <property type="match status" value="1"/>
</dbReference>